<dbReference type="AlphaFoldDB" id="A0A6S8JX34"/>
<protein>
    <recommendedName>
        <fullName evidence="4">Methyltransferase type 11 domain-containing protein</fullName>
    </recommendedName>
</protein>
<dbReference type="PANTHER" id="PTHR20974">
    <property type="entry name" value="UPF0585 PROTEIN CG18661"/>
    <property type="match status" value="1"/>
</dbReference>
<evidence type="ECO:0000313" key="3">
    <source>
        <dbReference type="EMBL" id="CAE0404797.1"/>
    </source>
</evidence>
<dbReference type="EMBL" id="HBIM01003349">
    <property type="protein sequence ID" value="CAE0404796.1"/>
    <property type="molecule type" value="Transcribed_RNA"/>
</dbReference>
<dbReference type="PANTHER" id="PTHR20974:SF0">
    <property type="entry name" value="UPF0585 PROTEIN CG18661"/>
    <property type="match status" value="1"/>
</dbReference>
<dbReference type="InterPro" id="IPR010342">
    <property type="entry name" value="DUF938"/>
</dbReference>
<proteinExistence type="inferred from homology"/>
<dbReference type="EMBL" id="HBIM01003350">
    <property type="protein sequence ID" value="CAE0404797.1"/>
    <property type="molecule type" value="Transcribed_RNA"/>
</dbReference>
<gene>
    <name evidence="2" type="ORF">ACOF00016_LOCUS2890</name>
    <name evidence="3" type="ORF">ACOF00016_LOCUS2891</name>
</gene>
<evidence type="ECO:0000256" key="1">
    <source>
        <dbReference type="ARBA" id="ARBA00008308"/>
    </source>
</evidence>
<evidence type="ECO:0008006" key="4">
    <source>
        <dbReference type="Google" id="ProtNLM"/>
    </source>
</evidence>
<dbReference type="Gene3D" id="3.40.50.150">
    <property type="entry name" value="Vaccinia Virus protein VP39"/>
    <property type="match status" value="1"/>
</dbReference>
<sequence>MTKLESPSAERNRGPIWDLVVEARLLKDVDATTISTPLNALEVAAGSGVHTQFFAQQLASRKILVTWQSTDPEASALASQEAYIEEIAGPSSKSDEDKTYWRTCETVNFGKPLALTLDENGIRETSTESAIADQSMDWIWTINMIHISPWAATQGLMKMAGTKLKPKSGRLILYGPYRVNGFTVESNLKFEEWLKAKDSSYGVRNLEDVVAEASKHGLELEDTIEMPANNLSVILRKRG</sequence>
<name>A0A6S8JX34_9STRA</name>
<reference evidence="3" key="1">
    <citation type="submission" date="2021-01" db="EMBL/GenBank/DDBJ databases">
        <authorList>
            <person name="Corre E."/>
            <person name="Pelletier E."/>
            <person name="Niang G."/>
            <person name="Scheremetjew M."/>
            <person name="Finn R."/>
            <person name="Kale V."/>
            <person name="Holt S."/>
            <person name="Cochrane G."/>
            <person name="Meng A."/>
            <person name="Brown T."/>
            <person name="Cohen L."/>
        </authorList>
    </citation>
    <scope>NUCLEOTIDE SEQUENCE</scope>
    <source>
        <strain evidence="3">CCMP127</strain>
    </source>
</reference>
<dbReference type="Pfam" id="PF06080">
    <property type="entry name" value="DUF938"/>
    <property type="match status" value="1"/>
</dbReference>
<dbReference type="SUPFAM" id="SSF53335">
    <property type="entry name" value="S-adenosyl-L-methionine-dependent methyltransferases"/>
    <property type="match status" value="1"/>
</dbReference>
<organism evidence="3">
    <name type="scientific">Amphora coffeiformis</name>
    <dbReference type="NCBI Taxonomy" id="265554"/>
    <lineage>
        <taxon>Eukaryota</taxon>
        <taxon>Sar</taxon>
        <taxon>Stramenopiles</taxon>
        <taxon>Ochrophyta</taxon>
        <taxon>Bacillariophyta</taxon>
        <taxon>Bacillariophyceae</taxon>
        <taxon>Bacillariophycidae</taxon>
        <taxon>Thalassiophysales</taxon>
        <taxon>Catenulaceae</taxon>
        <taxon>Amphora</taxon>
    </lineage>
</organism>
<evidence type="ECO:0000313" key="2">
    <source>
        <dbReference type="EMBL" id="CAE0404796.1"/>
    </source>
</evidence>
<accession>A0A6S8JX34</accession>
<comment type="similarity">
    <text evidence="1">Belongs to the UPF0585 family.</text>
</comment>
<dbReference type="InterPro" id="IPR029063">
    <property type="entry name" value="SAM-dependent_MTases_sf"/>
</dbReference>